<proteinExistence type="predicted"/>
<evidence type="ECO:0000313" key="2">
    <source>
        <dbReference type="Proteomes" id="UP000886667"/>
    </source>
</evidence>
<comment type="caution">
    <text evidence="1">The sequence shown here is derived from an EMBL/GenBank/DDBJ whole genome shotgun (WGS) entry which is preliminary data.</text>
</comment>
<dbReference type="Proteomes" id="UP000886667">
    <property type="component" value="Unassembled WGS sequence"/>
</dbReference>
<dbReference type="PROSITE" id="PS51257">
    <property type="entry name" value="PROKAR_LIPOPROTEIN"/>
    <property type="match status" value="1"/>
</dbReference>
<reference evidence="1" key="1">
    <citation type="journal article" date="2021" name="Proc. Natl. Acad. Sci. U.S.A.">
        <title>Global biogeography of chemosynthetic symbionts reveals both localized and globally distributed symbiont groups. .</title>
        <authorList>
            <person name="Osvatic J.T."/>
            <person name="Wilkins L.G.E."/>
            <person name="Leibrecht L."/>
            <person name="Leray M."/>
            <person name="Zauner S."/>
            <person name="Polzin J."/>
            <person name="Camacho Y."/>
            <person name="Gros O."/>
            <person name="van Gils J.A."/>
            <person name="Eisen J.A."/>
            <person name="Petersen J.M."/>
            <person name="Yuen B."/>
        </authorList>
    </citation>
    <scope>NUCLEOTIDE SEQUENCE</scope>
    <source>
        <strain evidence="1">MAGclacostrist064TRANS</strain>
    </source>
</reference>
<sequence>MNKLFGIKVPGTFLINLRYLLLFSILLYGCGGGDGNSNNDSNNGAPINSVVFSEPWPENISSVYSVNHTEAAHDHQVAPGGAPDYENPVDYPPVDLIALSMGTDELFLYIRFDFAGDIPTEKDPIPSDGEIEAQLVLSQSISINFNSDGDLSTGAGGEGIDGIDIFFAFSYQYGTPPHVYANYGFPDGDIHNHLGQADGEMGDGGPGYSFVILRFLLSDVADYLPQDQTLDYGGWSEAESDLYHHFSFDPFEPGQMHIE</sequence>
<organism evidence="1 2">
    <name type="scientific">Candidatus Thiodiazotropha taylori</name>
    <dbReference type="NCBI Taxonomy" id="2792791"/>
    <lineage>
        <taxon>Bacteria</taxon>
        <taxon>Pseudomonadati</taxon>
        <taxon>Pseudomonadota</taxon>
        <taxon>Gammaproteobacteria</taxon>
        <taxon>Chromatiales</taxon>
        <taxon>Sedimenticolaceae</taxon>
        <taxon>Candidatus Thiodiazotropha</taxon>
    </lineage>
</organism>
<evidence type="ECO:0000313" key="1">
    <source>
        <dbReference type="EMBL" id="MCG7947101.1"/>
    </source>
</evidence>
<dbReference type="EMBL" id="JAEPCM010000424">
    <property type="protein sequence ID" value="MCG7947101.1"/>
    <property type="molecule type" value="Genomic_DNA"/>
</dbReference>
<name>A0A9E4KCR2_9GAMM</name>
<protein>
    <submittedName>
        <fullName evidence="1">Uncharacterized protein</fullName>
    </submittedName>
</protein>
<dbReference type="AlphaFoldDB" id="A0A9E4KCR2"/>
<gene>
    <name evidence="1" type="ORF">JAZ07_12220</name>
</gene>
<accession>A0A9E4KCR2</accession>